<organism evidence="2 3">
    <name type="scientific">Candidatus Scatousia excrementipullorum</name>
    <dbReference type="NCBI Taxonomy" id="2840936"/>
    <lineage>
        <taxon>Bacteria</taxon>
        <taxon>Candidatus Scatousia</taxon>
    </lineage>
</organism>
<reference evidence="2" key="1">
    <citation type="submission" date="2020-10" db="EMBL/GenBank/DDBJ databases">
        <authorList>
            <person name="Gilroy R."/>
        </authorList>
    </citation>
    <scope>NUCLEOTIDE SEQUENCE</scope>
    <source>
        <strain evidence="2">10192</strain>
    </source>
</reference>
<dbReference type="Proteomes" id="UP000823632">
    <property type="component" value="Unassembled WGS sequence"/>
</dbReference>
<gene>
    <name evidence="2" type="ORF">IAC76_04155</name>
</gene>
<evidence type="ECO:0000313" key="2">
    <source>
        <dbReference type="EMBL" id="MBO8430558.1"/>
    </source>
</evidence>
<name>A0A9D9DPU0_9BACT</name>
<evidence type="ECO:0000313" key="3">
    <source>
        <dbReference type="Proteomes" id="UP000823632"/>
    </source>
</evidence>
<comment type="caution">
    <text evidence="2">The sequence shown here is derived from an EMBL/GenBank/DDBJ whole genome shotgun (WGS) entry which is preliminary data.</text>
</comment>
<sequence>MKNFLIFAAVMFVVIIAAFDTRSVLKEIAANTPTQVEMKPDLNKSSGEGVEKKFDAQAPVDNGLSQPNEQNKDKNLYTNPVQRPQKGISPTITPRRY</sequence>
<dbReference type="EMBL" id="JADIND010000088">
    <property type="protein sequence ID" value="MBO8430558.1"/>
    <property type="molecule type" value="Genomic_DNA"/>
</dbReference>
<feature type="region of interest" description="Disordered" evidence="1">
    <location>
        <begin position="35"/>
        <end position="97"/>
    </location>
</feature>
<evidence type="ECO:0000256" key="1">
    <source>
        <dbReference type="SAM" id="MobiDB-lite"/>
    </source>
</evidence>
<feature type="compositionally biased region" description="Polar residues" evidence="1">
    <location>
        <begin position="76"/>
        <end position="97"/>
    </location>
</feature>
<accession>A0A9D9DPU0</accession>
<protein>
    <submittedName>
        <fullName evidence="2">Uncharacterized protein</fullName>
    </submittedName>
</protein>
<reference evidence="2" key="2">
    <citation type="journal article" date="2021" name="PeerJ">
        <title>Extensive microbial diversity within the chicken gut microbiome revealed by metagenomics and culture.</title>
        <authorList>
            <person name="Gilroy R."/>
            <person name="Ravi A."/>
            <person name="Getino M."/>
            <person name="Pursley I."/>
            <person name="Horton D.L."/>
            <person name="Alikhan N.F."/>
            <person name="Baker D."/>
            <person name="Gharbi K."/>
            <person name="Hall N."/>
            <person name="Watson M."/>
            <person name="Adriaenssens E.M."/>
            <person name="Foster-Nyarko E."/>
            <person name="Jarju S."/>
            <person name="Secka A."/>
            <person name="Antonio M."/>
            <person name="Oren A."/>
            <person name="Chaudhuri R.R."/>
            <person name="La Ragione R."/>
            <person name="Hildebrand F."/>
            <person name="Pallen M.J."/>
        </authorList>
    </citation>
    <scope>NUCLEOTIDE SEQUENCE</scope>
    <source>
        <strain evidence="2">10192</strain>
    </source>
</reference>
<dbReference type="AlphaFoldDB" id="A0A9D9DPU0"/>
<proteinExistence type="predicted"/>